<feature type="transmembrane region" description="Helical" evidence="12">
    <location>
        <begin position="102"/>
        <end position="122"/>
    </location>
</feature>
<evidence type="ECO:0000256" key="10">
    <source>
        <dbReference type="ARBA" id="ARBA00035120"/>
    </source>
</evidence>
<dbReference type="Proteomes" id="UP000186406">
    <property type="component" value="Unassembled WGS sequence"/>
</dbReference>
<dbReference type="GO" id="GO:0005886">
    <property type="term" value="C:plasma membrane"/>
    <property type="evidence" value="ECO:0007669"/>
    <property type="project" value="UniProtKB-SubCell"/>
</dbReference>
<dbReference type="OrthoDB" id="9806299at2"/>
<evidence type="ECO:0000313" key="14">
    <source>
        <dbReference type="Proteomes" id="UP000186406"/>
    </source>
</evidence>
<sequence length="135" mass="13798">MLAYGYVALGGAIGSALRFGINRWLTLLLGDALPWGTILINMGGSFIIGLFATLFEGAAGASTPLEIRQFVLVGLCGGFTTFSSFSLQTLTLLHSGEPVRAFLNIALSLALCLVAVAVGYLLPGALATMSGSAGA</sequence>
<feature type="binding site" evidence="12">
    <location>
        <position position="80"/>
    </location>
    <ligand>
        <name>Na(+)</name>
        <dbReference type="ChEBI" id="CHEBI:29101"/>
        <note>structural</note>
    </ligand>
</feature>
<feature type="transmembrane region" description="Helical" evidence="12">
    <location>
        <begin position="32"/>
        <end position="55"/>
    </location>
</feature>
<comment type="similarity">
    <text evidence="10 12">Belongs to the fluoride channel Fluc/FEX (TC 1.A.43) family.</text>
</comment>
<evidence type="ECO:0000256" key="8">
    <source>
        <dbReference type="ARBA" id="ARBA00023136"/>
    </source>
</evidence>
<reference evidence="13 14" key="1">
    <citation type="submission" date="2016-12" db="EMBL/GenBank/DDBJ databases">
        <authorList>
            <person name="Song W.-J."/>
            <person name="Kurnit D.M."/>
        </authorList>
    </citation>
    <scope>NUCLEOTIDE SEQUENCE [LARGE SCALE GENOMIC DNA]</scope>
    <source>
        <strain evidence="13 14">DSM 19599</strain>
    </source>
</reference>
<evidence type="ECO:0000256" key="3">
    <source>
        <dbReference type="ARBA" id="ARBA00022519"/>
    </source>
</evidence>
<dbReference type="STRING" id="1123029.SAMN02745172_04221"/>
<gene>
    <name evidence="12" type="primary">fluC</name>
    <name evidence="12" type="synonym">crcB</name>
    <name evidence="13" type="ORF">SAMN02745172_04221</name>
</gene>
<name>A0A1M7ZRK5_9HYPH</name>
<keyword evidence="5 12" id="KW-1133">Transmembrane helix</keyword>
<dbReference type="Pfam" id="PF02537">
    <property type="entry name" value="CRCB"/>
    <property type="match status" value="1"/>
</dbReference>
<evidence type="ECO:0000256" key="6">
    <source>
        <dbReference type="ARBA" id="ARBA00023053"/>
    </source>
</evidence>
<dbReference type="HAMAP" id="MF_00454">
    <property type="entry name" value="FluC"/>
    <property type="match status" value="1"/>
</dbReference>
<keyword evidence="4 12" id="KW-0812">Transmembrane</keyword>
<dbReference type="NCBIfam" id="TIGR00494">
    <property type="entry name" value="crcB"/>
    <property type="match status" value="1"/>
</dbReference>
<evidence type="ECO:0000256" key="9">
    <source>
        <dbReference type="ARBA" id="ARBA00023303"/>
    </source>
</evidence>
<organism evidence="13 14">
    <name type="scientific">Pseudoxanthobacter soli DSM 19599</name>
    <dbReference type="NCBI Taxonomy" id="1123029"/>
    <lineage>
        <taxon>Bacteria</taxon>
        <taxon>Pseudomonadati</taxon>
        <taxon>Pseudomonadota</taxon>
        <taxon>Alphaproteobacteria</taxon>
        <taxon>Hyphomicrobiales</taxon>
        <taxon>Segnochrobactraceae</taxon>
        <taxon>Pseudoxanthobacter</taxon>
    </lineage>
</organism>
<protein>
    <recommendedName>
        <fullName evidence="12">Fluoride-specific ion channel FluC</fullName>
    </recommendedName>
</protein>
<dbReference type="InterPro" id="IPR003691">
    <property type="entry name" value="FluC"/>
</dbReference>
<dbReference type="GO" id="GO:0062054">
    <property type="term" value="F:fluoride channel activity"/>
    <property type="evidence" value="ECO:0007669"/>
    <property type="project" value="UniProtKB-UniRule"/>
</dbReference>
<comment type="activity regulation">
    <text evidence="12">Na(+) is not transported, but it plays an essential structural role and its presence is essential for fluoride channel function.</text>
</comment>
<keyword evidence="14" id="KW-1185">Reference proteome</keyword>
<feature type="transmembrane region" description="Helical" evidence="12">
    <location>
        <begin position="6"/>
        <end position="25"/>
    </location>
</feature>
<evidence type="ECO:0000256" key="1">
    <source>
        <dbReference type="ARBA" id="ARBA00004651"/>
    </source>
</evidence>
<keyword evidence="7 12" id="KW-0406">Ion transport</keyword>
<comment type="catalytic activity">
    <reaction evidence="11">
        <text>fluoride(in) = fluoride(out)</text>
        <dbReference type="Rhea" id="RHEA:76159"/>
        <dbReference type="ChEBI" id="CHEBI:17051"/>
    </reaction>
    <physiologicalReaction direction="left-to-right" evidence="11">
        <dbReference type="Rhea" id="RHEA:76160"/>
    </physiologicalReaction>
</comment>
<evidence type="ECO:0000256" key="7">
    <source>
        <dbReference type="ARBA" id="ARBA00023065"/>
    </source>
</evidence>
<evidence type="ECO:0000256" key="2">
    <source>
        <dbReference type="ARBA" id="ARBA00022475"/>
    </source>
</evidence>
<dbReference type="EMBL" id="FRXO01000015">
    <property type="protein sequence ID" value="SHO67540.1"/>
    <property type="molecule type" value="Genomic_DNA"/>
</dbReference>
<keyword evidence="8 12" id="KW-0472">Membrane</keyword>
<keyword evidence="12" id="KW-0813">Transport</keyword>
<evidence type="ECO:0000256" key="12">
    <source>
        <dbReference type="HAMAP-Rule" id="MF_00454"/>
    </source>
</evidence>
<dbReference type="AlphaFoldDB" id="A0A1M7ZRK5"/>
<evidence type="ECO:0000256" key="11">
    <source>
        <dbReference type="ARBA" id="ARBA00035585"/>
    </source>
</evidence>
<dbReference type="PANTHER" id="PTHR28259:SF1">
    <property type="entry name" value="FLUORIDE EXPORT PROTEIN 1-RELATED"/>
    <property type="match status" value="1"/>
</dbReference>
<proteinExistence type="inferred from homology"/>
<keyword evidence="6 12" id="KW-0915">Sodium</keyword>
<feature type="binding site" evidence="12">
    <location>
        <position position="77"/>
    </location>
    <ligand>
        <name>Na(+)</name>
        <dbReference type="ChEBI" id="CHEBI:29101"/>
        <note>structural</note>
    </ligand>
</feature>
<evidence type="ECO:0000256" key="5">
    <source>
        <dbReference type="ARBA" id="ARBA00022989"/>
    </source>
</evidence>
<keyword evidence="12" id="KW-0479">Metal-binding</keyword>
<dbReference type="RefSeq" id="WP_073632455.1">
    <property type="nucleotide sequence ID" value="NZ_FRXO01000015.1"/>
</dbReference>
<comment type="function">
    <text evidence="12">Fluoride-specific ion channel. Important for reducing fluoride concentration in the cell, thus reducing its toxicity.</text>
</comment>
<keyword evidence="9 12" id="KW-0407">Ion channel</keyword>
<evidence type="ECO:0000313" key="13">
    <source>
        <dbReference type="EMBL" id="SHO67540.1"/>
    </source>
</evidence>
<keyword evidence="3" id="KW-0997">Cell inner membrane</keyword>
<feature type="transmembrane region" description="Helical" evidence="12">
    <location>
        <begin position="67"/>
        <end position="90"/>
    </location>
</feature>
<accession>A0A1M7ZRK5</accession>
<dbReference type="PANTHER" id="PTHR28259">
    <property type="entry name" value="FLUORIDE EXPORT PROTEIN 1-RELATED"/>
    <property type="match status" value="1"/>
</dbReference>
<dbReference type="GO" id="GO:0046872">
    <property type="term" value="F:metal ion binding"/>
    <property type="evidence" value="ECO:0007669"/>
    <property type="project" value="UniProtKB-KW"/>
</dbReference>
<dbReference type="GO" id="GO:0140114">
    <property type="term" value="P:cellular detoxification of fluoride"/>
    <property type="evidence" value="ECO:0007669"/>
    <property type="project" value="UniProtKB-UniRule"/>
</dbReference>
<keyword evidence="2 12" id="KW-1003">Cell membrane</keyword>
<evidence type="ECO:0000256" key="4">
    <source>
        <dbReference type="ARBA" id="ARBA00022692"/>
    </source>
</evidence>
<comment type="subcellular location">
    <subcellularLocation>
        <location evidence="1 12">Cell membrane</location>
        <topology evidence="1 12">Multi-pass membrane protein</topology>
    </subcellularLocation>
</comment>